<accession>A0A0S2IW01</accession>
<gene>
    <name evidence="1" type="ORF">LBBP_03644</name>
</gene>
<proteinExistence type="predicted"/>
<dbReference type="EMBL" id="CP012029">
    <property type="protein sequence ID" value="ALO27823.1"/>
    <property type="molecule type" value="Genomic_DNA"/>
</dbReference>
<reference evidence="1 2" key="1">
    <citation type="journal article" date="2015" name="PLoS Negl. Trop. Dis.">
        <title>Distribution of Plasmids in Distinct Leptospira Pathogenic Species.</title>
        <authorList>
            <person name="Wang Y."/>
            <person name="Zhuang X."/>
            <person name="Zhong Y."/>
            <person name="Zhang C."/>
            <person name="Zhang Y."/>
            <person name="Zeng L."/>
            <person name="Zhu Y."/>
            <person name="He P."/>
            <person name="Dong K."/>
            <person name="Pal U."/>
            <person name="Guo X."/>
            <person name="Qin J."/>
        </authorList>
    </citation>
    <scope>NUCLEOTIDE SEQUENCE [LARGE SCALE GENOMIC DNA]</scope>
    <source>
        <strain evidence="1 2">56604</strain>
    </source>
</reference>
<sequence length="41" mass="4850">MSETTHRVFDFQPKIDSIKYRIFISINLILARKKRLGARAD</sequence>
<dbReference type="Proteomes" id="UP000058857">
    <property type="component" value="Chromosome 1"/>
</dbReference>
<dbReference type="PATRIC" id="fig|280505.15.peg.3552"/>
<name>A0A0S2IW01_LEPBO</name>
<evidence type="ECO:0000313" key="1">
    <source>
        <dbReference type="EMBL" id="ALO27823.1"/>
    </source>
</evidence>
<organism evidence="1">
    <name type="scientific">Leptospira borgpetersenii serovar Ballum</name>
    <dbReference type="NCBI Taxonomy" id="280505"/>
    <lineage>
        <taxon>Bacteria</taxon>
        <taxon>Pseudomonadati</taxon>
        <taxon>Spirochaetota</taxon>
        <taxon>Spirochaetia</taxon>
        <taxon>Leptospirales</taxon>
        <taxon>Leptospiraceae</taxon>
        <taxon>Leptospira</taxon>
    </lineage>
</organism>
<protein>
    <submittedName>
        <fullName evidence="1">Uncharacterized protein</fullName>
    </submittedName>
</protein>
<dbReference type="AlphaFoldDB" id="A0A0S2IW01"/>
<evidence type="ECO:0000313" key="2">
    <source>
        <dbReference type="Proteomes" id="UP000058857"/>
    </source>
</evidence>